<proteinExistence type="predicted"/>
<dbReference type="AlphaFoldDB" id="A0AA35V2K2"/>
<dbReference type="Pfam" id="PF25436">
    <property type="entry name" value="BSD2_CRD"/>
    <property type="match status" value="1"/>
</dbReference>
<feature type="domain" description="BSD2 cysteine rich" evidence="1">
    <location>
        <begin position="74"/>
        <end position="142"/>
    </location>
</feature>
<name>A0AA35V2K2_LACSI</name>
<dbReference type="PANTHER" id="PTHR15852">
    <property type="entry name" value="PLASTID TRANSCRIPTIONALLY ACTIVE PROTEIN"/>
    <property type="match status" value="1"/>
</dbReference>
<keyword evidence="3" id="KW-1185">Reference proteome</keyword>
<dbReference type="SUPFAM" id="SSF57938">
    <property type="entry name" value="DnaJ/Hsp40 cysteine-rich domain"/>
    <property type="match status" value="1"/>
</dbReference>
<dbReference type="GO" id="GO:0101031">
    <property type="term" value="C:protein folding chaperone complex"/>
    <property type="evidence" value="ECO:0007669"/>
    <property type="project" value="TreeGrafter"/>
</dbReference>
<organism evidence="2 3">
    <name type="scientific">Lactuca saligna</name>
    <name type="common">Willowleaf lettuce</name>
    <dbReference type="NCBI Taxonomy" id="75948"/>
    <lineage>
        <taxon>Eukaryota</taxon>
        <taxon>Viridiplantae</taxon>
        <taxon>Streptophyta</taxon>
        <taxon>Embryophyta</taxon>
        <taxon>Tracheophyta</taxon>
        <taxon>Spermatophyta</taxon>
        <taxon>Magnoliopsida</taxon>
        <taxon>eudicotyledons</taxon>
        <taxon>Gunneridae</taxon>
        <taxon>Pentapetalae</taxon>
        <taxon>asterids</taxon>
        <taxon>campanulids</taxon>
        <taxon>Asterales</taxon>
        <taxon>Asteraceae</taxon>
        <taxon>Cichorioideae</taxon>
        <taxon>Cichorieae</taxon>
        <taxon>Lactucinae</taxon>
        <taxon>Lactuca</taxon>
    </lineage>
</organism>
<evidence type="ECO:0000313" key="3">
    <source>
        <dbReference type="Proteomes" id="UP001177003"/>
    </source>
</evidence>
<dbReference type="Proteomes" id="UP001177003">
    <property type="component" value="Chromosome 0"/>
</dbReference>
<dbReference type="InterPro" id="IPR057453">
    <property type="entry name" value="BSD2_CRD"/>
</dbReference>
<dbReference type="GO" id="GO:0044183">
    <property type="term" value="F:protein folding chaperone"/>
    <property type="evidence" value="ECO:0007669"/>
    <property type="project" value="TreeGrafter"/>
</dbReference>
<sequence>MSDLKEKEGSLKPTYLQAQWFQLQAKPRNKPGLIGGNPNFPKVIWVTNQNLKFRRFHSLEAKATDDTKSTTKVNSIVCGDCDGNGAIQCTQCEGKGVNTKDHFNGQFKAGGLCWLCRGKKEILCGGCNGAGFRGGFMSSFDE</sequence>
<gene>
    <name evidence="2" type="ORF">LSALG_LOCUS1636</name>
</gene>
<accession>A0AA35V2K2</accession>
<dbReference type="PANTHER" id="PTHR15852:SF51">
    <property type="entry name" value="PROTEIN BUNDLE SHEATH DEFECTIVE 2, CHLOROPLASTIC"/>
    <property type="match status" value="1"/>
</dbReference>
<protein>
    <recommendedName>
        <fullName evidence="1">BSD2 cysteine rich domain-containing protein</fullName>
    </recommendedName>
</protein>
<dbReference type="EMBL" id="OX465086">
    <property type="protein sequence ID" value="CAI9260813.1"/>
    <property type="molecule type" value="Genomic_DNA"/>
</dbReference>
<reference evidence="2" key="1">
    <citation type="submission" date="2023-04" db="EMBL/GenBank/DDBJ databases">
        <authorList>
            <person name="Vijverberg K."/>
            <person name="Xiong W."/>
            <person name="Schranz E."/>
        </authorList>
    </citation>
    <scope>NUCLEOTIDE SEQUENCE</scope>
</reference>
<dbReference type="GO" id="GO:0009570">
    <property type="term" value="C:chloroplast stroma"/>
    <property type="evidence" value="ECO:0007669"/>
    <property type="project" value="TreeGrafter"/>
</dbReference>
<evidence type="ECO:0000313" key="2">
    <source>
        <dbReference type="EMBL" id="CAI9260813.1"/>
    </source>
</evidence>
<dbReference type="InterPro" id="IPR036410">
    <property type="entry name" value="HSP_DnaJ_Cys-rich_dom_sf"/>
</dbReference>
<evidence type="ECO:0000259" key="1">
    <source>
        <dbReference type="Pfam" id="PF25436"/>
    </source>
</evidence>